<evidence type="ECO:0000256" key="2">
    <source>
        <dbReference type="ARBA" id="ARBA00006555"/>
    </source>
</evidence>
<evidence type="ECO:0000313" key="12">
    <source>
        <dbReference type="Proteomes" id="UP000036338"/>
    </source>
</evidence>
<dbReference type="GO" id="GO:0055085">
    <property type="term" value="P:transmembrane transport"/>
    <property type="evidence" value="ECO:0007669"/>
    <property type="project" value="InterPro"/>
</dbReference>
<feature type="domain" description="TonB C-terminal" evidence="10">
    <location>
        <begin position="46"/>
        <end position="132"/>
    </location>
</feature>
<evidence type="ECO:0000256" key="6">
    <source>
        <dbReference type="ARBA" id="ARBA00022692"/>
    </source>
</evidence>
<evidence type="ECO:0000256" key="9">
    <source>
        <dbReference type="ARBA" id="ARBA00023136"/>
    </source>
</evidence>
<evidence type="ECO:0000259" key="10">
    <source>
        <dbReference type="PROSITE" id="PS52015"/>
    </source>
</evidence>
<comment type="subcellular location">
    <subcellularLocation>
        <location evidence="1">Cell inner membrane</location>
        <topology evidence="1">Single-pass membrane protein</topology>
        <orientation evidence="1">Periplasmic side</orientation>
    </subcellularLocation>
</comment>
<dbReference type="GO" id="GO:0005886">
    <property type="term" value="C:plasma membrane"/>
    <property type="evidence" value="ECO:0007669"/>
    <property type="project" value="UniProtKB-SubCell"/>
</dbReference>
<reference evidence="11 12" key="1">
    <citation type="submission" date="2015-05" db="EMBL/GenBank/DDBJ databases">
        <title>Draft genome of Burkholderia cepacia LK29.</title>
        <authorList>
            <person name="Chan X.Y."/>
        </authorList>
    </citation>
    <scope>NUCLEOTIDE SEQUENCE [LARGE SCALE GENOMIC DNA]</scope>
    <source>
        <strain evidence="11 12">LK29</strain>
    </source>
</reference>
<dbReference type="AlphaFoldDB" id="A0A0J5Z214"/>
<dbReference type="PATRIC" id="fig|292.27.peg.8702"/>
<dbReference type="RefSeq" id="WP_048251824.1">
    <property type="nucleotide sequence ID" value="NZ_LDWR01000096.1"/>
</dbReference>
<sequence>MRLTISTFEEAVEELEIVNLKMALTVFGMVFTLGAYGVEANDAGLTVSAYGLSCKIPIPSYPVTAHHSGHKGRVVVGFTVKASGEIADASVFASSGYEDLDSASVKSIENMTCEPPKGGRGVQGKQVFDFSM</sequence>
<evidence type="ECO:0000256" key="4">
    <source>
        <dbReference type="ARBA" id="ARBA00022475"/>
    </source>
</evidence>
<keyword evidence="3" id="KW-0813">Transport</keyword>
<evidence type="ECO:0000256" key="5">
    <source>
        <dbReference type="ARBA" id="ARBA00022519"/>
    </source>
</evidence>
<dbReference type="NCBIfam" id="TIGR01352">
    <property type="entry name" value="tonB_Cterm"/>
    <property type="match status" value="1"/>
</dbReference>
<dbReference type="SUPFAM" id="SSF74653">
    <property type="entry name" value="TolA/TonB C-terminal domain"/>
    <property type="match status" value="1"/>
</dbReference>
<dbReference type="Pfam" id="PF03544">
    <property type="entry name" value="TonB_C"/>
    <property type="match status" value="1"/>
</dbReference>
<keyword evidence="4" id="KW-1003">Cell membrane</keyword>
<keyword evidence="9" id="KW-0472">Membrane</keyword>
<comment type="similarity">
    <text evidence="2">Belongs to the TonB family.</text>
</comment>
<keyword evidence="7" id="KW-0653">Protein transport</keyword>
<evidence type="ECO:0000313" key="11">
    <source>
        <dbReference type="EMBL" id="KML43823.1"/>
    </source>
</evidence>
<dbReference type="PROSITE" id="PS52015">
    <property type="entry name" value="TONB_CTD"/>
    <property type="match status" value="1"/>
</dbReference>
<dbReference type="EMBL" id="LDWR01000096">
    <property type="protein sequence ID" value="KML43823.1"/>
    <property type="molecule type" value="Genomic_DNA"/>
</dbReference>
<accession>A0A0J5Z214</accession>
<proteinExistence type="inferred from homology"/>
<comment type="caution">
    <text evidence="11">The sequence shown here is derived from an EMBL/GenBank/DDBJ whole genome shotgun (WGS) entry which is preliminary data.</text>
</comment>
<keyword evidence="5" id="KW-0997">Cell inner membrane</keyword>
<evidence type="ECO:0000256" key="7">
    <source>
        <dbReference type="ARBA" id="ARBA00022927"/>
    </source>
</evidence>
<gene>
    <name evidence="11" type="ORF">VL15_37025</name>
</gene>
<dbReference type="Proteomes" id="UP000036338">
    <property type="component" value="Unassembled WGS sequence"/>
</dbReference>
<evidence type="ECO:0000256" key="8">
    <source>
        <dbReference type="ARBA" id="ARBA00022989"/>
    </source>
</evidence>
<dbReference type="GO" id="GO:0015031">
    <property type="term" value="P:protein transport"/>
    <property type="evidence" value="ECO:0007669"/>
    <property type="project" value="UniProtKB-KW"/>
</dbReference>
<organism evidence="11 12">
    <name type="scientific">Burkholderia cepacia</name>
    <name type="common">Pseudomonas cepacia</name>
    <dbReference type="NCBI Taxonomy" id="292"/>
    <lineage>
        <taxon>Bacteria</taxon>
        <taxon>Pseudomonadati</taxon>
        <taxon>Pseudomonadota</taxon>
        <taxon>Betaproteobacteria</taxon>
        <taxon>Burkholderiales</taxon>
        <taxon>Burkholderiaceae</taxon>
        <taxon>Burkholderia</taxon>
        <taxon>Burkholderia cepacia complex</taxon>
    </lineage>
</organism>
<evidence type="ECO:0000256" key="1">
    <source>
        <dbReference type="ARBA" id="ARBA00004383"/>
    </source>
</evidence>
<dbReference type="InterPro" id="IPR037682">
    <property type="entry name" value="TonB_C"/>
</dbReference>
<keyword evidence="6" id="KW-0812">Transmembrane</keyword>
<dbReference type="PANTHER" id="PTHR33446">
    <property type="entry name" value="PROTEIN TONB-RELATED"/>
    <property type="match status" value="1"/>
</dbReference>
<keyword evidence="8" id="KW-1133">Transmembrane helix</keyword>
<protein>
    <recommendedName>
        <fullName evidence="10">TonB C-terminal domain-containing protein</fullName>
    </recommendedName>
</protein>
<dbReference type="InterPro" id="IPR051045">
    <property type="entry name" value="TonB-dependent_transducer"/>
</dbReference>
<dbReference type="InterPro" id="IPR006260">
    <property type="entry name" value="TonB/TolA_C"/>
</dbReference>
<name>A0A0J5Z214_BURCE</name>
<evidence type="ECO:0000256" key="3">
    <source>
        <dbReference type="ARBA" id="ARBA00022448"/>
    </source>
</evidence>
<dbReference type="Gene3D" id="3.30.1150.10">
    <property type="match status" value="1"/>
</dbReference>